<dbReference type="Gramene" id="Bra031535.1">
    <property type="protein sequence ID" value="Bra031535.1-P"/>
    <property type="gene ID" value="Bra031535"/>
</dbReference>
<comment type="subcellular location">
    <subcellularLocation>
        <location evidence="1">Nucleus</location>
        <location evidence="1">Nucleolus</location>
    </subcellularLocation>
</comment>
<feature type="region of interest" description="Disordered" evidence="18">
    <location>
        <begin position="1"/>
        <end position="47"/>
    </location>
</feature>
<feature type="compositionally biased region" description="Acidic residues" evidence="18">
    <location>
        <begin position="428"/>
        <end position="445"/>
    </location>
</feature>
<reference evidence="21" key="3">
    <citation type="submission" date="2023-03" db="UniProtKB">
        <authorList>
            <consortium name="EnsemblPlants"/>
        </authorList>
    </citation>
    <scope>IDENTIFICATION</scope>
    <source>
        <strain evidence="21">cv. Chiifu-401-42</strain>
    </source>
</reference>
<dbReference type="InterPro" id="IPR030387">
    <property type="entry name" value="G_Bms1/Tsr1_dom"/>
</dbReference>
<feature type="region of interest" description="Disordered" evidence="18">
    <location>
        <begin position="1157"/>
        <end position="1180"/>
    </location>
</feature>
<dbReference type="PROSITE" id="PS51714">
    <property type="entry name" value="G_BMS1"/>
    <property type="match status" value="1"/>
</dbReference>
<evidence type="ECO:0000256" key="3">
    <source>
        <dbReference type="ARBA" id="ARBA00011903"/>
    </source>
</evidence>
<evidence type="ECO:0000256" key="12">
    <source>
        <dbReference type="ARBA" id="ARBA00023137"/>
    </source>
</evidence>
<dbReference type="Pfam" id="PF08142">
    <property type="entry name" value="AARP2CN"/>
    <property type="match status" value="1"/>
</dbReference>
<evidence type="ECO:0000256" key="7">
    <source>
        <dbReference type="ARBA" id="ARBA00022741"/>
    </source>
</evidence>
<keyword evidence="22" id="KW-1185">Reference proteome</keyword>
<evidence type="ECO:0000256" key="14">
    <source>
        <dbReference type="ARBA" id="ARBA00049117"/>
    </source>
</evidence>
<dbReference type="InterPro" id="IPR008266">
    <property type="entry name" value="Tyr_kinase_AS"/>
</dbReference>
<dbReference type="SUPFAM" id="SSF56112">
    <property type="entry name" value="Protein kinase-like (PK-like)"/>
    <property type="match status" value="1"/>
</dbReference>
<feature type="region of interest" description="Disordered" evidence="18">
    <location>
        <begin position="419"/>
        <end position="543"/>
    </location>
</feature>
<dbReference type="GO" id="GO:0003924">
    <property type="term" value="F:GTPase activity"/>
    <property type="evidence" value="ECO:0000318"/>
    <property type="project" value="GO_Central"/>
</dbReference>
<dbReference type="InterPro" id="IPR001245">
    <property type="entry name" value="Ser-Thr/Tyr_kinase_cat_dom"/>
</dbReference>
<dbReference type="HOGENOM" id="CLU_002486_0_0_1"/>
<evidence type="ECO:0000256" key="2">
    <source>
        <dbReference type="ARBA" id="ARBA00008171"/>
    </source>
</evidence>
<keyword evidence="9" id="KW-0378">Hydrolase</keyword>
<evidence type="ECO:0000259" key="20">
    <source>
        <dbReference type="PROSITE" id="PS51714"/>
    </source>
</evidence>
<feature type="binding site" evidence="17">
    <location>
        <position position="1399"/>
    </location>
    <ligand>
        <name>ATP</name>
        <dbReference type="ChEBI" id="CHEBI:30616"/>
    </ligand>
</feature>
<dbReference type="SMART" id="SM00785">
    <property type="entry name" value="AARP2CN"/>
    <property type="match status" value="1"/>
</dbReference>
<name>M4ERV8_BRACM</name>
<comment type="subunit">
    <text evidence="16">Interacts with OXI1.</text>
</comment>
<feature type="compositionally biased region" description="Basic and acidic residues" evidence="18">
    <location>
        <begin position="1312"/>
        <end position="1323"/>
    </location>
</feature>
<keyword evidence="7 17" id="KW-0547">Nucleotide-binding</keyword>
<feature type="compositionally biased region" description="Basic and acidic residues" evidence="18">
    <location>
        <begin position="24"/>
        <end position="40"/>
    </location>
</feature>
<dbReference type="InterPro" id="IPR027417">
    <property type="entry name" value="P-loop_NTPase"/>
</dbReference>
<keyword evidence="4" id="KW-0690">Ribosome biogenesis</keyword>
<dbReference type="InterPro" id="IPR017441">
    <property type="entry name" value="Protein_kinase_ATP_BS"/>
</dbReference>
<dbReference type="GO" id="GO:0005525">
    <property type="term" value="F:GTP binding"/>
    <property type="evidence" value="ECO:0000318"/>
    <property type="project" value="GO_Central"/>
</dbReference>
<evidence type="ECO:0000256" key="15">
    <source>
        <dbReference type="ARBA" id="ARBA00061391"/>
    </source>
</evidence>
<dbReference type="InParanoid" id="M4ERV8"/>
<comment type="similarity">
    <text evidence="15">Belongs to the TRAFAC class translation factor GTPase superfamily. Bms1-like GTPase family. BMS1 subfamily.</text>
</comment>
<dbReference type="PANTHER" id="PTHR12858">
    <property type="entry name" value="RIBOSOME BIOGENESIS PROTEIN"/>
    <property type="match status" value="1"/>
</dbReference>
<dbReference type="SMART" id="SM00219">
    <property type="entry name" value="TyrKc"/>
    <property type="match status" value="1"/>
</dbReference>
<dbReference type="STRING" id="51351.M4ERV8"/>
<evidence type="ECO:0000256" key="1">
    <source>
        <dbReference type="ARBA" id="ARBA00004604"/>
    </source>
</evidence>
<evidence type="ECO:0000259" key="19">
    <source>
        <dbReference type="PROSITE" id="PS50011"/>
    </source>
</evidence>
<keyword evidence="10 17" id="KW-0067">ATP-binding</keyword>
<sequence>MAADELMPTHKSHRAPKSGRTMKKKSETDKKKRGVSDNKKQNPKAFSFTSAAKAKILKLHAAEKEQKRIHLPTIDRNYGDPPPFVVVVQGPPGVGKSLLIKSLVKHFTHQNVPEVRGPITIVQGKRNRIQFVECPNDINGMVDCAKVADLAILLIDGSYGFEMETFEFLNIMQVHGFPKVMGVLTHLDKFNDVKKLRKTKKRLTHRFWTEIYKGAKLFYLSGLIHGKYSKLEVDKLSCFISLSLTKFHPLKWRTSHPYVLADRMEDVSPPEKVQMDKKCERNISLYGYLRGCNLKKGMKVHIAGVGDYSLAGVTALPDPCPLPSAAKKKGLRDREKLFYAPMSGIGDLLYDKDAVYININDHLVQYSKADDEIGDPTNKGKGRDVGEDLVKSLQNTKYSVDEKLGKTFINLFGKKTISTSSERKLEEESSESGDEAEDCVMDVESSDGKTKQKNEIHGGRLRRKAIFKDEVGDSDAMGSDQDDVEGEEDVESDGDESEDEEDDSASDSQDLDEDDVQEAEDKVLGNISKWKEPLKEKGREKKPNLMQIVYGAPGPSATTPLVNETHAISDDDEESDAEDFFKPKGEQSKNLGGAINVGYVNADDCSRFVNYGNLKNWKEKEDCEIIRNRFTTGDWSKAALRNQNSVADNEGEDDELYGDFEDLEEAGEKHNIDENMESEVVERSLKKLALRAKFDANNPIYSEAKELGYVDKLKEELETRKQMNMLELNDLDEDTRIEVEGFRTGTYLRLEIHNVPCEMVEFFDPCHPVLIGGIGYGEDNAGYMQARLKKHRWHKKVLKTRDPIIVSIGWRRYQTVPVYAIEDRNDRHRMLKYTPEHMHCLATFWGPLVPPNTGFVAFQNLSSNQAGFRITATSVVLEYSHQARIAKKIKLVGHPCKIKKKTAFIKDMFTSDLEIARFEGSSVRTVSGIRGQVKKAGKNMLNNNAQEGIARCTFEDQIKMSDIVFLKAWPTVEVPQFYNPLTTALQPRERTWRGMRTFWELRRQQNIPIPVNKDSLYKPIERKIKKFNPLVISKKLQEELPFASKPKNKPGRKRPSLDARRAVVMEPGERRALAIVQQLKLMNKVKMIKRKVKEQEKRKAYEAEKAKEVISKKRNREERRERNVTERSVATHDGEVEDRRECKNLQKLTAGEDVLTEHDSGDVDHGGTVGGAGDRVHHGQEDRVAEAVVEEEVLVQDKDSYVETEPGGDAAVRTEGDTVGEEKKKGFSLEEAEECGGVPGMSMIVGVVVAAEWNFGLLIRRVVHELPPFWIERQTPLSFSLINAEATIARDELSTERLERNIERVAGRDIRRIQDSTEEEHLKSSHQQSDATNHKNPKPAAVAKSDAQKEPLPVEVPPLSLDEVKEKTENFGSKALIGEGSYGRVYYATLNDGVAVALKKLDVSPEAESDAEFLSQVSMVSRLKHENLVQLLGFCVDGSLRVLAYEFATMGSLHDILHGRKGVQGAQPGPTLDWTTRVKIAVEAARGLEYLHEKSQPPVIHRDIRSSNVLLFEDYKAKIADFNLSNQAPDNAARLHSTRVLGTFGYHAPEYAMTGQLTQKSDVYSFGVVLLELLTGRKPVDHTMPRGQQSLVTWATPRLSEDKVKQCIDPKLKADYPPKAVAKLAAVAALCVQYESEFRPNMSIVVKALQPLLKVAVPAPPSPAPES</sequence>
<dbReference type="GO" id="GO:0032040">
    <property type="term" value="C:small-subunit processome"/>
    <property type="evidence" value="ECO:0007669"/>
    <property type="project" value="UniProtKB-ARBA"/>
</dbReference>
<evidence type="ECO:0000256" key="11">
    <source>
        <dbReference type="ARBA" id="ARBA00023134"/>
    </source>
</evidence>
<dbReference type="FunFam" id="3.40.50.300:FF:000105">
    <property type="entry name" value="BMS1 ribosome biogenesis factor"/>
    <property type="match status" value="1"/>
</dbReference>
<keyword evidence="5" id="KW-0597">Phosphoprotein</keyword>
<reference evidence="21 22" key="2">
    <citation type="journal article" date="2018" name="Hortic Res">
        <title>Improved Brassica rapa reference genome by single-molecule sequencing and chromosome conformation capture technologies.</title>
        <authorList>
            <person name="Zhang L."/>
            <person name="Cai X."/>
            <person name="Wu J."/>
            <person name="Liu M."/>
            <person name="Grob S."/>
            <person name="Cheng F."/>
            <person name="Liang J."/>
            <person name="Cai C."/>
            <person name="Liu Z."/>
            <person name="Liu B."/>
            <person name="Wang F."/>
            <person name="Li S."/>
            <person name="Liu F."/>
            <person name="Li X."/>
            <person name="Cheng L."/>
            <person name="Yang W."/>
            <person name="Li M.H."/>
            <person name="Grossniklaus U."/>
            <person name="Zheng H."/>
            <person name="Wang X."/>
        </authorList>
    </citation>
    <scope>NUCLEOTIDE SEQUENCE [LARGE SCALE GENOMIC DNA]</scope>
    <source>
        <strain evidence="21 22">cv. Chiifu-401-42</strain>
    </source>
</reference>
<dbReference type="InterPro" id="IPR012948">
    <property type="entry name" value="AARP2CN"/>
</dbReference>
<feature type="compositionally biased region" description="Basic and acidic residues" evidence="18">
    <location>
        <begin position="446"/>
        <end position="458"/>
    </location>
</feature>
<dbReference type="InterPro" id="IPR020635">
    <property type="entry name" value="Tyr_kinase_cat_dom"/>
</dbReference>
<feature type="compositionally biased region" description="Acidic residues" evidence="18">
    <location>
        <begin position="480"/>
        <end position="518"/>
    </location>
</feature>
<comment type="catalytic activity">
    <reaction evidence="14">
        <text>GTP + H2O = GDP + phosphate + H(+)</text>
        <dbReference type="Rhea" id="RHEA:19669"/>
        <dbReference type="ChEBI" id="CHEBI:15377"/>
        <dbReference type="ChEBI" id="CHEBI:15378"/>
        <dbReference type="ChEBI" id="CHEBI:37565"/>
        <dbReference type="ChEBI" id="CHEBI:43474"/>
        <dbReference type="ChEBI" id="CHEBI:58189"/>
    </reaction>
    <physiologicalReaction direction="left-to-right" evidence="14">
        <dbReference type="Rhea" id="RHEA:19670"/>
    </physiologicalReaction>
</comment>
<dbReference type="Gene3D" id="1.10.510.10">
    <property type="entry name" value="Transferase(Phosphotransferase) domain 1"/>
    <property type="match status" value="1"/>
</dbReference>
<dbReference type="SUPFAM" id="SSF52540">
    <property type="entry name" value="P-loop containing nucleoside triphosphate hydrolases"/>
    <property type="match status" value="1"/>
</dbReference>
<keyword evidence="8" id="KW-0418">Kinase</keyword>
<feature type="compositionally biased region" description="Basic and acidic residues" evidence="18">
    <location>
        <begin position="1212"/>
        <end position="1223"/>
    </location>
</feature>
<dbReference type="InterPro" id="IPR000719">
    <property type="entry name" value="Prot_kinase_dom"/>
</dbReference>
<dbReference type="FunFam" id="1.10.510.10:FF:000103">
    <property type="entry name" value="PTI1-like tyrosine-protein kinase 3"/>
    <property type="match status" value="1"/>
</dbReference>
<accession>M4ERV8</accession>
<evidence type="ECO:0000313" key="22">
    <source>
        <dbReference type="Proteomes" id="UP000011750"/>
    </source>
</evidence>
<dbReference type="Gene3D" id="3.40.50.300">
    <property type="entry name" value="P-loop containing nucleotide triphosphate hydrolases"/>
    <property type="match status" value="1"/>
</dbReference>
<dbReference type="GO" id="GO:0019901">
    <property type="term" value="F:protein kinase binding"/>
    <property type="evidence" value="ECO:0007669"/>
    <property type="project" value="UniProtKB-ARBA"/>
</dbReference>
<dbReference type="GO" id="GO:0005654">
    <property type="term" value="C:nucleoplasm"/>
    <property type="evidence" value="ECO:0007669"/>
    <property type="project" value="UniProtKB-ARBA"/>
</dbReference>
<evidence type="ECO:0000256" key="6">
    <source>
        <dbReference type="ARBA" id="ARBA00022679"/>
    </source>
</evidence>
<dbReference type="FunFam" id="3.30.200.20:FF:000182">
    <property type="entry name" value="PTI1-like tyrosine-protein kinase 3"/>
    <property type="match status" value="1"/>
</dbReference>
<evidence type="ECO:0000313" key="21">
    <source>
        <dbReference type="EnsemblPlants" id="Bra031535.1-P"/>
    </source>
</evidence>
<evidence type="ECO:0000256" key="10">
    <source>
        <dbReference type="ARBA" id="ARBA00022840"/>
    </source>
</evidence>
<dbReference type="PROSITE" id="PS00109">
    <property type="entry name" value="PROTEIN_KINASE_TYR"/>
    <property type="match status" value="1"/>
</dbReference>
<evidence type="ECO:0000256" key="17">
    <source>
        <dbReference type="PROSITE-ProRule" id="PRU10141"/>
    </source>
</evidence>
<protein>
    <recommendedName>
        <fullName evidence="3">non-specific protein-tyrosine kinase</fullName>
        <ecNumber evidence="3">2.7.10.2</ecNumber>
    </recommendedName>
</protein>
<dbReference type="OMA" id="INVGYVN"/>
<feature type="region of interest" description="Disordered" evidence="18">
    <location>
        <begin position="1111"/>
        <end position="1138"/>
    </location>
</feature>
<dbReference type="FunCoup" id="M4ERV8">
    <property type="interactions" value="4808"/>
</dbReference>
<dbReference type="GO" id="GO:0000462">
    <property type="term" value="P:maturation of SSU-rRNA from tricistronic rRNA transcript (SSU-rRNA, 5.8S rRNA, LSU-rRNA)"/>
    <property type="evidence" value="ECO:0000318"/>
    <property type="project" value="GO_Central"/>
</dbReference>
<reference evidence="21 22" key="1">
    <citation type="journal article" date="2011" name="Nat. Genet.">
        <title>The genome of the mesopolyploid crop species Brassica rapa.</title>
        <authorList>
            <consortium name="Brassica rapa Genome Sequencing Project Consortium"/>
            <person name="Wang X."/>
            <person name="Wang H."/>
            <person name="Wang J."/>
            <person name="Sun R."/>
            <person name="Wu J."/>
            <person name="Liu S."/>
            <person name="Bai Y."/>
            <person name="Mun J.H."/>
            <person name="Bancroft I."/>
            <person name="Cheng F."/>
            <person name="Huang S."/>
            <person name="Li X."/>
            <person name="Hua W."/>
            <person name="Wang J."/>
            <person name="Wang X."/>
            <person name="Freeling M."/>
            <person name="Pires J.C."/>
            <person name="Paterson A.H."/>
            <person name="Chalhoub B."/>
            <person name="Wang B."/>
            <person name="Hayward A."/>
            <person name="Sharpe A.G."/>
            <person name="Park B.S."/>
            <person name="Weisshaar B."/>
            <person name="Liu B."/>
            <person name="Li B."/>
            <person name="Liu B."/>
            <person name="Tong C."/>
            <person name="Song C."/>
            <person name="Duran C."/>
            <person name="Peng C."/>
            <person name="Geng C."/>
            <person name="Koh C."/>
            <person name="Lin C."/>
            <person name="Edwards D."/>
            <person name="Mu D."/>
            <person name="Shen D."/>
            <person name="Soumpourou E."/>
            <person name="Li F."/>
            <person name="Fraser F."/>
            <person name="Conant G."/>
            <person name="Lassalle G."/>
            <person name="King G.J."/>
            <person name="Bonnema G."/>
            <person name="Tang H."/>
            <person name="Wang H."/>
            <person name="Belcram H."/>
            <person name="Zhou H."/>
            <person name="Hirakawa H."/>
            <person name="Abe H."/>
            <person name="Guo H."/>
            <person name="Wang H."/>
            <person name="Jin H."/>
            <person name="Parkin I.A."/>
            <person name="Batley J."/>
            <person name="Kim J.S."/>
            <person name="Just J."/>
            <person name="Li J."/>
            <person name="Xu J."/>
            <person name="Deng J."/>
            <person name="Kim J.A."/>
            <person name="Li J."/>
            <person name="Yu J."/>
            <person name="Meng J."/>
            <person name="Wang J."/>
            <person name="Min J."/>
            <person name="Poulain J."/>
            <person name="Wang J."/>
            <person name="Hatakeyama K."/>
            <person name="Wu K."/>
            <person name="Wang L."/>
            <person name="Fang L."/>
            <person name="Trick M."/>
            <person name="Links M.G."/>
            <person name="Zhao M."/>
            <person name="Jin M."/>
            <person name="Ramchiary N."/>
            <person name="Drou N."/>
            <person name="Berkman P.J."/>
            <person name="Cai Q."/>
            <person name="Huang Q."/>
            <person name="Li R."/>
            <person name="Tabata S."/>
            <person name="Cheng S."/>
            <person name="Zhang S."/>
            <person name="Zhang S."/>
            <person name="Huang S."/>
            <person name="Sato S."/>
            <person name="Sun S."/>
            <person name="Kwon S.J."/>
            <person name="Choi S.R."/>
            <person name="Lee T.H."/>
            <person name="Fan W."/>
            <person name="Zhao X."/>
            <person name="Tan X."/>
            <person name="Xu X."/>
            <person name="Wang Y."/>
            <person name="Qiu Y."/>
            <person name="Yin Y."/>
            <person name="Li Y."/>
            <person name="Du Y."/>
            <person name="Liao Y."/>
            <person name="Lim Y."/>
            <person name="Narusaka Y."/>
            <person name="Wang Y."/>
            <person name="Wang Z."/>
            <person name="Li Z."/>
            <person name="Wang Z."/>
            <person name="Xiong Z."/>
            <person name="Zhang Z."/>
        </authorList>
    </citation>
    <scope>NUCLEOTIDE SEQUENCE [LARGE SCALE GENOMIC DNA]</scope>
    <source>
        <strain evidence="21 22">cv. Chiifu-401-42</strain>
    </source>
</reference>
<comment type="similarity">
    <text evidence="2">Belongs to the protein kinase superfamily. TKL Ser/Thr protein kinase family. ROCO subfamily.</text>
</comment>
<dbReference type="GO" id="GO:0000479">
    <property type="term" value="P:endonucleolytic cleavage of tricistronic rRNA transcript (SSU-rRNA, 5.8S rRNA, LSU-rRNA)"/>
    <property type="evidence" value="ECO:0000318"/>
    <property type="project" value="GO_Central"/>
</dbReference>
<dbReference type="Proteomes" id="UP000011750">
    <property type="component" value="Chromosome A09"/>
</dbReference>
<keyword evidence="11" id="KW-0342">GTP-binding</keyword>
<dbReference type="EnsemblPlants" id="Bra031535.1">
    <property type="protein sequence ID" value="Bra031535.1-P"/>
    <property type="gene ID" value="Bra031535"/>
</dbReference>
<evidence type="ECO:0000256" key="13">
    <source>
        <dbReference type="ARBA" id="ARBA00023242"/>
    </source>
</evidence>
<dbReference type="InterPro" id="IPR037875">
    <property type="entry name" value="Bms1_N"/>
</dbReference>
<dbReference type="CDD" id="cd01882">
    <property type="entry name" value="BMS1"/>
    <property type="match status" value="1"/>
</dbReference>
<dbReference type="SMART" id="SM01362">
    <property type="entry name" value="DUF663"/>
    <property type="match status" value="1"/>
</dbReference>
<evidence type="ECO:0000256" key="8">
    <source>
        <dbReference type="ARBA" id="ARBA00022777"/>
    </source>
</evidence>
<keyword evidence="12" id="KW-0829">Tyrosine-protein kinase</keyword>
<evidence type="ECO:0000256" key="4">
    <source>
        <dbReference type="ARBA" id="ARBA00022517"/>
    </source>
</evidence>
<dbReference type="InterPro" id="IPR039761">
    <property type="entry name" value="Bms1/Tsr1"/>
</dbReference>
<feature type="compositionally biased region" description="Basic residues" evidence="18">
    <location>
        <begin position="10"/>
        <end position="23"/>
    </location>
</feature>
<dbReference type="PANTHER" id="PTHR12858:SF2">
    <property type="entry name" value="RIBOSOME BIOGENESIS PROTEIN BMS1 HOMOLOG"/>
    <property type="match status" value="1"/>
</dbReference>
<evidence type="ECO:0000256" key="5">
    <source>
        <dbReference type="ARBA" id="ARBA00022553"/>
    </source>
</evidence>
<dbReference type="Pfam" id="PF07714">
    <property type="entry name" value="PK_Tyr_Ser-Thr"/>
    <property type="match status" value="1"/>
</dbReference>
<dbReference type="GO" id="GO:0005524">
    <property type="term" value="F:ATP binding"/>
    <property type="evidence" value="ECO:0007669"/>
    <property type="project" value="UniProtKB-UniRule"/>
</dbReference>
<evidence type="ECO:0000256" key="16">
    <source>
        <dbReference type="ARBA" id="ARBA00065725"/>
    </source>
</evidence>
<feature type="compositionally biased region" description="Basic and acidic residues" evidence="18">
    <location>
        <begin position="519"/>
        <end position="543"/>
    </location>
</feature>
<keyword evidence="6" id="KW-0808">Transferase</keyword>
<dbReference type="InterPro" id="IPR007034">
    <property type="entry name" value="BMS1_TSR1_C"/>
</dbReference>
<dbReference type="GO" id="GO:0004715">
    <property type="term" value="F:non-membrane spanning protein tyrosine kinase activity"/>
    <property type="evidence" value="ECO:0007669"/>
    <property type="project" value="UniProtKB-EC"/>
</dbReference>
<dbReference type="InterPro" id="IPR011009">
    <property type="entry name" value="Kinase-like_dom_sf"/>
</dbReference>
<feature type="domain" description="Protein kinase" evidence="19">
    <location>
        <begin position="1371"/>
        <end position="1653"/>
    </location>
</feature>
<dbReference type="Gene3D" id="3.30.200.20">
    <property type="entry name" value="Phosphorylase Kinase, domain 1"/>
    <property type="match status" value="1"/>
</dbReference>
<evidence type="ECO:0000256" key="18">
    <source>
        <dbReference type="SAM" id="MobiDB-lite"/>
    </source>
</evidence>
<feature type="domain" description="Bms1-type G" evidence="20">
    <location>
        <begin position="81"/>
        <end position="246"/>
    </location>
</feature>
<proteinExistence type="inferred from homology"/>
<dbReference type="eggNOG" id="KOG1951">
    <property type="taxonomic scope" value="Eukaryota"/>
</dbReference>
<feature type="region of interest" description="Disordered" evidence="18">
    <location>
        <begin position="1202"/>
        <end position="1223"/>
    </location>
</feature>
<feature type="region of interest" description="Disordered" evidence="18">
    <location>
        <begin position="1312"/>
        <end position="1356"/>
    </location>
</feature>
<dbReference type="EC" id="2.7.10.2" evidence="3"/>
<evidence type="ECO:0000256" key="9">
    <source>
        <dbReference type="ARBA" id="ARBA00022801"/>
    </source>
</evidence>
<dbReference type="PROSITE" id="PS50011">
    <property type="entry name" value="PROTEIN_KINASE_DOM"/>
    <property type="match status" value="1"/>
</dbReference>
<dbReference type="PROSITE" id="PS00107">
    <property type="entry name" value="PROTEIN_KINASE_ATP"/>
    <property type="match status" value="1"/>
</dbReference>
<keyword evidence="13" id="KW-0539">Nucleus</keyword>
<dbReference type="eggNOG" id="KOG1187">
    <property type="taxonomic scope" value="Eukaryota"/>
</dbReference>
<dbReference type="Pfam" id="PF04950">
    <property type="entry name" value="RIBIOP_C"/>
    <property type="match status" value="1"/>
</dbReference>
<organism evidence="21 22">
    <name type="scientific">Brassica campestris</name>
    <name type="common">Field mustard</name>
    <dbReference type="NCBI Taxonomy" id="3711"/>
    <lineage>
        <taxon>Eukaryota</taxon>
        <taxon>Viridiplantae</taxon>
        <taxon>Streptophyta</taxon>
        <taxon>Embryophyta</taxon>
        <taxon>Tracheophyta</taxon>
        <taxon>Spermatophyta</taxon>
        <taxon>Magnoliopsida</taxon>
        <taxon>eudicotyledons</taxon>
        <taxon>Gunneridae</taxon>
        <taxon>Pentapetalae</taxon>
        <taxon>rosids</taxon>
        <taxon>malvids</taxon>
        <taxon>Brassicales</taxon>
        <taxon>Brassicaceae</taxon>
        <taxon>Brassiceae</taxon>
        <taxon>Brassica</taxon>
    </lineage>
</organism>
<dbReference type="GO" id="GO:0034511">
    <property type="term" value="F:U3 snoRNA binding"/>
    <property type="evidence" value="ECO:0000318"/>
    <property type="project" value="GO_Central"/>
</dbReference>